<dbReference type="PANTHER" id="PTHR33217:SF8">
    <property type="entry name" value="MUTATOR FAMILY TRANSPOSASE"/>
    <property type="match status" value="1"/>
</dbReference>
<sequence>MQNTMDKTIKELARECETVEDVHNMLKNLFKDTLQQIFEAEMDEHLGYKKHSPEGNNTGNSRNGYSKKTIQTKLGKTEIEIPRDRNGEFEPRIIKKYQTTSNDLEDQIIAMYAKGMTTRDIEDHMRDIYGIDVSPVMVSKVTDKIMPMIAEWQSRPLERVYPIIYLDAIFFKVRKDNRIINKAAYSVLGINMAGQKDILGIWIGENESASFWLGVCNDLKNRGVQDILIACKDGLSGFSEAINTVFPRTEIQLCIIHQIRNSLKYVPWKEQKELMADLKKVYQALTMEEAELAFKMFKEKWGKKHPVIIRSWEKNWLELTAYFKYPYEIRKLIYTTNIIEGYHRQLRKVTKTKTAYPTDDALKKIIYLATVEASKKWTVPIKEWKSCISQFAIHFSDRLEPELMVG</sequence>
<accession>A5CZG6</accession>
<evidence type="ECO:0000256" key="3">
    <source>
        <dbReference type="ARBA" id="ARBA00022578"/>
    </source>
</evidence>
<evidence type="ECO:0000256" key="1">
    <source>
        <dbReference type="ARBA" id="ARBA00002190"/>
    </source>
</evidence>
<dbReference type="GO" id="GO:0003677">
    <property type="term" value="F:DNA binding"/>
    <property type="evidence" value="ECO:0007669"/>
    <property type="project" value="UniProtKB-UniRule"/>
</dbReference>
<comment type="function">
    <text evidence="1 6">Required for the transposition of the insertion element.</text>
</comment>
<keyword evidence="3 6" id="KW-0815">Transposition</keyword>
<dbReference type="EMBL" id="AP009389">
    <property type="protein sequence ID" value="BAF60629.1"/>
    <property type="molecule type" value="Genomic_DNA"/>
</dbReference>
<protein>
    <recommendedName>
        <fullName evidence="6">Mutator family transposase</fullName>
    </recommendedName>
</protein>
<dbReference type="GO" id="GO:0004803">
    <property type="term" value="F:transposase activity"/>
    <property type="evidence" value="ECO:0007669"/>
    <property type="project" value="UniProtKB-UniRule"/>
</dbReference>
<gene>
    <name evidence="7" type="ordered locus">PTH_2448</name>
</gene>
<name>A5CZG6_PELTS</name>
<evidence type="ECO:0000313" key="8">
    <source>
        <dbReference type="Proteomes" id="UP000006556"/>
    </source>
</evidence>
<dbReference type="Proteomes" id="UP000006556">
    <property type="component" value="Chromosome"/>
</dbReference>
<dbReference type="eggNOG" id="COG3328">
    <property type="taxonomic scope" value="Bacteria"/>
</dbReference>
<dbReference type="KEGG" id="pth:PTH_2448"/>
<comment type="similarity">
    <text evidence="2 6">Belongs to the transposase mutator family.</text>
</comment>
<evidence type="ECO:0000313" key="7">
    <source>
        <dbReference type="EMBL" id="BAF60629.1"/>
    </source>
</evidence>
<keyword evidence="6" id="KW-0814">Transposable element</keyword>
<proteinExistence type="inferred from homology"/>
<dbReference type="Pfam" id="PF00872">
    <property type="entry name" value="Transposase_mut"/>
    <property type="match status" value="1"/>
</dbReference>
<evidence type="ECO:0000256" key="5">
    <source>
        <dbReference type="ARBA" id="ARBA00023172"/>
    </source>
</evidence>
<evidence type="ECO:0000256" key="2">
    <source>
        <dbReference type="ARBA" id="ARBA00010961"/>
    </source>
</evidence>
<keyword evidence="8" id="KW-1185">Reference proteome</keyword>
<keyword evidence="5 6" id="KW-0233">DNA recombination</keyword>
<organism evidence="7 8">
    <name type="scientific">Pelotomaculum thermopropionicum (strain DSM 13744 / JCM 10971 / SI)</name>
    <dbReference type="NCBI Taxonomy" id="370438"/>
    <lineage>
        <taxon>Bacteria</taxon>
        <taxon>Bacillati</taxon>
        <taxon>Bacillota</taxon>
        <taxon>Clostridia</taxon>
        <taxon>Eubacteriales</taxon>
        <taxon>Desulfotomaculaceae</taxon>
        <taxon>Pelotomaculum</taxon>
    </lineage>
</organism>
<reference evidence="8" key="1">
    <citation type="journal article" date="2008" name="Genome Res.">
        <title>The genome of Pelotomaculum thermopropionicum reveals niche-associated evolution in anaerobic microbiota.</title>
        <authorList>
            <person name="Kosaka T."/>
            <person name="Kato S."/>
            <person name="Shimoyama T."/>
            <person name="Ishii S."/>
            <person name="Abe T."/>
            <person name="Watanabe K."/>
        </authorList>
    </citation>
    <scope>NUCLEOTIDE SEQUENCE [LARGE SCALE GENOMIC DNA]</scope>
    <source>
        <strain evidence="8">DSM 13744 / JCM 10971 / SI</strain>
    </source>
</reference>
<dbReference type="AlphaFoldDB" id="A5CZG6"/>
<dbReference type="InterPro" id="IPR001207">
    <property type="entry name" value="Transposase_mutator"/>
</dbReference>
<evidence type="ECO:0000256" key="6">
    <source>
        <dbReference type="RuleBase" id="RU365089"/>
    </source>
</evidence>
<evidence type="ECO:0000256" key="4">
    <source>
        <dbReference type="ARBA" id="ARBA00023125"/>
    </source>
</evidence>
<keyword evidence="4 6" id="KW-0238">DNA-binding</keyword>
<dbReference type="NCBIfam" id="NF033543">
    <property type="entry name" value="transpos_IS256"/>
    <property type="match status" value="1"/>
</dbReference>
<dbReference type="HOGENOM" id="CLU_036805_2_0_9"/>
<dbReference type="GO" id="GO:0006313">
    <property type="term" value="P:DNA transposition"/>
    <property type="evidence" value="ECO:0007669"/>
    <property type="project" value="UniProtKB-UniRule"/>
</dbReference>
<dbReference type="PANTHER" id="PTHR33217">
    <property type="entry name" value="TRANSPOSASE FOR INSERTION SEQUENCE ELEMENT IS1081"/>
    <property type="match status" value="1"/>
</dbReference>
<dbReference type="PROSITE" id="PS01007">
    <property type="entry name" value="TRANSPOSASE_MUTATOR"/>
    <property type="match status" value="1"/>
</dbReference>